<evidence type="ECO:0000256" key="1">
    <source>
        <dbReference type="ARBA" id="ARBA00004651"/>
    </source>
</evidence>
<evidence type="ECO:0000256" key="3">
    <source>
        <dbReference type="ARBA" id="ARBA00022475"/>
    </source>
</evidence>
<dbReference type="Gene3D" id="2.30.30.60">
    <property type="match status" value="1"/>
</dbReference>
<feature type="chain" id="PRO_5019278426" evidence="9">
    <location>
        <begin position="24"/>
        <end position="541"/>
    </location>
</feature>
<dbReference type="Pfam" id="PF21082">
    <property type="entry name" value="MS_channel_3rd"/>
    <property type="match status" value="1"/>
</dbReference>
<dbReference type="InterPro" id="IPR011014">
    <property type="entry name" value="MscS_channel_TM-2"/>
</dbReference>
<dbReference type="InterPro" id="IPR052702">
    <property type="entry name" value="MscS-like_channel"/>
</dbReference>
<dbReference type="InParanoid" id="A0A420WEL0"/>
<feature type="domain" description="Mechanosensitive ion channel MscS C-terminal" evidence="11">
    <location>
        <begin position="446"/>
        <end position="530"/>
    </location>
</feature>
<keyword evidence="4 8" id="KW-0812">Transmembrane</keyword>
<keyword evidence="5 8" id="KW-1133">Transmembrane helix</keyword>
<comment type="similarity">
    <text evidence="2">Belongs to the MscS (TC 1.A.23) family.</text>
</comment>
<dbReference type="PANTHER" id="PTHR30347">
    <property type="entry name" value="POTASSIUM CHANNEL RELATED"/>
    <property type="match status" value="1"/>
</dbReference>
<dbReference type="SUPFAM" id="SSF50182">
    <property type="entry name" value="Sm-like ribonucleoproteins"/>
    <property type="match status" value="1"/>
</dbReference>
<feature type="transmembrane region" description="Helical" evidence="8">
    <location>
        <begin position="215"/>
        <end position="233"/>
    </location>
</feature>
<evidence type="ECO:0000256" key="7">
    <source>
        <dbReference type="SAM" id="MobiDB-lite"/>
    </source>
</evidence>
<feature type="transmembrane region" description="Helical" evidence="8">
    <location>
        <begin position="245"/>
        <end position="262"/>
    </location>
</feature>
<dbReference type="InterPro" id="IPR006685">
    <property type="entry name" value="MscS_channel_2nd"/>
</dbReference>
<dbReference type="InterPro" id="IPR023408">
    <property type="entry name" value="MscS_beta-dom_sf"/>
</dbReference>
<dbReference type="SUPFAM" id="SSF82861">
    <property type="entry name" value="Mechanosensitive channel protein MscS (YggB), transmembrane region"/>
    <property type="match status" value="1"/>
</dbReference>
<comment type="caution">
    <text evidence="12">The sequence shown here is derived from an EMBL/GenBank/DDBJ whole genome shotgun (WGS) entry which is preliminary data.</text>
</comment>
<dbReference type="PANTHER" id="PTHR30347:SF1">
    <property type="entry name" value="MECHANOSENSITIVE CHANNEL MSCK"/>
    <property type="match status" value="1"/>
</dbReference>
<name>A0A420WEL0_9PROT</name>
<organism evidence="12 13">
    <name type="scientific">Litorimonas taeanensis</name>
    <dbReference type="NCBI Taxonomy" id="568099"/>
    <lineage>
        <taxon>Bacteria</taxon>
        <taxon>Pseudomonadati</taxon>
        <taxon>Pseudomonadota</taxon>
        <taxon>Alphaproteobacteria</taxon>
        <taxon>Maricaulales</taxon>
        <taxon>Robiginitomaculaceae</taxon>
    </lineage>
</organism>
<keyword evidence="9" id="KW-0732">Signal</keyword>
<evidence type="ECO:0000313" key="12">
    <source>
        <dbReference type="EMBL" id="RKQ69370.1"/>
    </source>
</evidence>
<feature type="transmembrane region" description="Helical" evidence="8">
    <location>
        <begin position="137"/>
        <end position="158"/>
    </location>
</feature>
<dbReference type="SUPFAM" id="SSF82689">
    <property type="entry name" value="Mechanosensitive channel protein MscS (YggB), C-terminal domain"/>
    <property type="match status" value="1"/>
</dbReference>
<evidence type="ECO:0000259" key="10">
    <source>
        <dbReference type="Pfam" id="PF00924"/>
    </source>
</evidence>
<evidence type="ECO:0000256" key="9">
    <source>
        <dbReference type="SAM" id="SignalP"/>
    </source>
</evidence>
<feature type="signal peptide" evidence="9">
    <location>
        <begin position="1"/>
        <end position="23"/>
    </location>
</feature>
<dbReference type="AlphaFoldDB" id="A0A420WEL0"/>
<protein>
    <submittedName>
        <fullName evidence="12">Mechanosensitive ion channel-like protein</fullName>
    </submittedName>
</protein>
<proteinExistence type="inferred from homology"/>
<feature type="transmembrane region" description="Helical" evidence="8">
    <location>
        <begin position="188"/>
        <end position="209"/>
    </location>
</feature>
<dbReference type="Proteomes" id="UP000282211">
    <property type="component" value="Unassembled WGS sequence"/>
</dbReference>
<evidence type="ECO:0000313" key="13">
    <source>
        <dbReference type="Proteomes" id="UP000282211"/>
    </source>
</evidence>
<sequence length="541" mass="59427">MAALRTILCFILFWAFTSQTIWAQDENAAPPVTQPSVSEPVTAEEEPALPEQNATQTQSIDLDDPAIKAALEARAAADKALVEAIRLQQEATEENSEANQDPIAEKDSVFPTSGAEIKALGEKVLNKILGWLSSVPFLAQIGAIITAYFLAPIFAGVLKKRLFLFRSEPAKDVKLKAVRDIIYRARNLLRPIFLVALLALFAVVLKNIPIAGQDWLVKLVQGLAVVFLLFSAIKDFAPNDLTRKVATWVLIPLALLMVFGYYDEFKGLLNSTELMAMGGKPITLMTVILLLIFGVIFFKLGNLLNARGQDAIRAQDNLDVTTREVAAKIFQILIFALVFILVLGAAKVPLSGLVVIFSALSLGIGLGLQPIAANFVSGLIILFDRSVKVGDFVMMEGENFGRVRAINMRSTTVATADGKDIIVPNTSFTEGAYENWTHDNPLQRYEVDFGVAYDTDLDALVPIIRDAVLEHPDVLGEPDLPSVEFRSFGDSAINMCVEFWCEGVDDGPNKFTSDVGFIIWRALKAHKIEIPFPQRVVYTKK</sequence>
<keyword evidence="6 8" id="KW-0472">Membrane</keyword>
<dbReference type="Pfam" id="PF00924">
    <property type="entry name" value="MS_channel_2nd"/>
    <property type="match status" value="1"/>
</dbReference>
<comment type="subcellular location">
    <subcellularLocation>
        <location evidence="1">Cell membrane</location>
        <topology evidence="1">Multi-pass membrane protein</topology>
    </subcellularLocation>
</comment>
<dbReference type="GO" id="GO:0005886">
    <property type="term" value="C:plasma membrane"/>
    <property type="evidence" value="ECO:0007669"/>
    <property type="project" value="UniProtKB-SubCell"/>
</dbReference>
<feature type="transmembrane region" description="Helical" evidence="8">
    <location>
        <begin position="352"/>
        <end position="383"/>
    </location>
</feature>
<dbReference type="Gene3D" id="1.10.287.1260">
    <property type="match status" value="1"/>
</dbReference>
<evidence type="ECO:0000256" key="8">
    <source>
        <dbReference type="SAM" id="Phobius"/>
    </source>
</evidence>
<feature type="domain" description="Mechanosensitive ion channel MscS" evidence="10">
    <location>
        <begin position="372"/>
        <end position="438"/>
    </location>
</feature>
<dbReference type="InterPro" id="IPR049278">
    <property type="entry name" value="MS_channel_C"/>
</dbReference>
<evidence type="ECO:0000256" key="5">
    <source>
        <dbReference type="ARBA" id="ARBA00022989"/>
    </source>
</evidence>
<dbReference type="EMBL" id="RBII01000002">
    <property type="protein sequence ID" value="RKQ69370.1"/>
    <property type="molecule type" value="Genomic_DNA"/>
</dbReference>
<evidence type="ECO:0000256" key="6">
    <source>
        <dbReference type="ARBA" id="ARBA00023136"/>
    </source>
</evidence>
<gene>
    <name evidence="12" type="ORF">DES40_2170</name>
</gene>
<feature type="transmembrane region" description="Helical" evidence="8">
    <location>
        <begin position="282"/>
        <end position="304"/>
    </location>
</feature>
<dbReference type="Gene3D" id="3.30.70.100">
    <property type="match status" value="1"/>
</dbReference>
<evidence type="ECO:0000256" key="4">
    <source>
        <dbReference type="ARBA" id="ARBA00022692"/>
    </source>
</evidence>
<keyword evidence="3" id="KW-1003">Cell membrane</keyword>
<evidence type="ECO:0000256" key="2">
    <source>
        <dbReference type="ARBA" id="ARBA00008017"/>
    </source>
</evidence>
<feature type="region of interest" description="Disordered" evidence="7">
    <location>
        <begin position="28"/>
        <end position="58"/>
    </location>
</feature>
<dbReference type="InterPro" id="IPR011066">
    <property type="entry name" value="MscS_channel_C_sf"/>
</dbReference>
<accession>A0A420WEL0</accession>
<feature type="transmembrane region" description="Helical" evidence="8">
    <location>
        <begin position="325"/>
        <end position="346"/>
    </location>
</feature>
<keyword evidence="13" id="KW-1185">Reference proteome</keyword>
<dbReference type="RefSeq" id="WP_121101955.1">
    <property type="nucleotide sequence ID" value="NZ_RBII01000002.1"/>
</dbReference>
<reference evidence="12 13" key="1">
    <citation type="submission" date="2018-10" db="EMBL/GenBank/DDBJ databases">
        <title>Genomic Encyclopedia of Type Strains, Phase IV (KMG-IV): sequencing the most valuable type-strain genomes for metagenomic binning, comparative biology and taxonomic classification.</title>
        <authorList>
            <person name="Goeker M."/>
        </authorList>
    </citation>
    <scope>NUCLEOTIDE SEQUENCE [LARGE SCALE GENOMIC DNA]</scope>
    <source>
        <strain evidence="12 13">DSM 22008</strain>
    </source>
</reference>
<dbReference type="InterPro" id="IPR010920">
    <property type="entry name" value="LSM_dom_sf"/>
</dbReference>
<dbReference type="OrthoDB" id="9799209at2"/>
<dbReference type="GO" id="GO:0008381">
    <property type="term" value="F:mechanosensitive monoatomic ion channel activity"/>
    <property type="evidence" value="ECO:0007669"/>
    <property type="project" value="UniProtKB-ARBA"/>
</dbReference>
<evidence type="ECO:0000259" key="11">
    <source>
        <dbReference type="Pfam" id="PF21082"/>
    </source>
</evidence>